<name>A0A5N6E0U0_ASPPA</name>
<dbReference type="VEuPathDB" id="FungiDB:BDV34DRAFT_235422"/>
<protein>
    <recommendedName>
        <fullName evidence="4">Tetratricopeptide repeat</fullName>
    </recommendedName>
</protein>
<evidence type="ECO:0000256" key="1">
    <source>
        <dbReference type="SAM" id="MobiDB-lite"/>
    </source>
</evidence>
<dbReference type="SUPFAM" id="SSF48452">
    <property type="entry name" value="TPR-like"/>
    <property type="match status" value="2"/>
</dbReference>
<evidence type="ECO:0000313" key="2">
    <source>
        <dbReference type="EMBL" id="KAB8211131.1"/>
    </source>
</evidence>
<dbReference type="InterPro" id="IPR011990">
    <property type="entry name" value="TPR-like_helical_dom_sf"/>
</dbReference>
<dbReference type="AlphaFoldDB" id="A0A5N6E0U0"/>
<keyword evidence="3" id="KW-1185">Reference proteome</keyword>
<dbReference type="InterPro" id="IPR053137">
    <property type="entry name" value="NLR-like"/>
</dbReference>
<organism evidence="2 3">
    <name type="scientific">Aspergillus parasiticus</name>
    <dbReference type="NCBI Taxonomy" id="5067"/>
    <lineage>
        <taxon>Eukaryota</taxon>
        <taxon>Fungi</taxon>
        <taxon>Dikarya</taxon>
        <taxon>Ascomycota</taxon>
        <taxon>Pezizomycotina</taxon>
        <taxon>Eurotiomycetes</taxon>
        <taxon>Eurotiomycetidae</taxon>
        <taxon>Eurotiales</taxon>
        <taxon>Aspergillaceae</taxon>
        <taxon>Aspergillus</taxon>
        <taxon>Aspergillus subgen. Circumdati</taxon>
    </lineage>
</organism>
<dbReference type="Proteomes" id="UP000326532">
    <property type="component" value="Unassembled WGS sequence"/>
</dbReference>
<sequence>MDHMQSRHTILWAEHIHTERWFCDLSHNDVVEFESASLLLTHLESEHAGRLTKSQINGRVRRNRRIATRSPFVCPLCDSMPVDIKERLSEKPHTLLWEHISRHLYSLAFLSLSYVELEHQVERGEGSTDLYGSNTSSERSDQSAVAPHQGLRDAMSIGDDTTPILLEESTDLLEAEDWSFLPLKDLATNFELLSKGLLGAADQKLVNTIVTRANLASLLWLNGEYREAHSLQVDELELCTLALGQEHPSTLRSINNLASTLWSIGEWSEAATKFKLAVQLRTTLLGPEHPSTLTSMRNLAATYQSLGWWPKAKETYLELSVLDVRVLGPHYPSTLIRMSNWAVLLWEMRRFREAEELEARVLEARRTTLGREHPDTLVSVNNLALTFQSLGRWRDAETLGTEATTSAQKLLGPEHPFTLTSMGNLAATFRNQGRLDQAASLEVQIMEVQKKGLGEEHPDTIATRWNLAHTLRKQQHTKEALELLESCSESQARLLGEEHPHTMAISRTLDKWKLKKSSDWGKGIKRRRRTPVDRKVAKKRTIFDSSSEE</sequence>
<dbReference type="PANTHER" id="PTHR46082">
    <property type="entry name" value="ATP/GTP-BINDING PROTEIN-RELATED"/>
    <property type="match status" value="1"/>
</dbReference>
<feature type="region of interest" description="Disordered" evidence="1">
    <location>
        <begin position="126"/>
        <end position="147"/>
    </location>
</feature>
<dbReference type="PRINTS" id="PR00381">
    <property type="entry name" value="KINESINLIGHT"/>
</dbReference>
<evidence type="ECO:0008006" key="4">
    <source>
        <dbReference type="Google" id="ProtNLM"/>
    </source>
</evidence>
<reference evidence="2 3" key="1">
    <citation type="submission" date="2019-04" db="EMBL/GenBank/DDBJ databases">
        <title>Fungal friends and foes A comparative genomics study of 23 Aspergillus species from section Flavi.</title>
        <authorList>
            <consortium name="DOE Joint Genome Institute"/>
            <person name="Kjaerbolling I."/>
            <person name="Vesth T.C."/>
            <person name="Frisvad J.C."/>
            <person name="Nybo J.L."/>
            <person name="Theobald S."/>
            <person name="Kildgaard S."/>
            <person name="Petersen T.I."/>
            <person name="Kuo A."/>
            <person name="Sato A."/>
            <person name="Lyhne E.K."/>
            <person name="Kogle M.E."/>
            <person name="Wiebenga A."/>
            <person name="Kun R.S."/>
            <person name="Lubbers R.J."/>
            <person name="Makela M.R."/>
            <person name="Barry K."/>
            <person name="Chovatia M."/>
            <person name="Clum A."/>
            <person name="Daum C."/>
            <person name="Haridas S."/>
            <person name="He G."/>
            <person name="LaButti K."/>
            <person name="Lipzen A."/>
            <person name="Mondo S."/>
            <person name="Pangilinan J."/>
            <person name="Riley R."/>
            <person name="Salamov A."/>
            <person name="Simmons B.A."/>
            <person name="Magnuson J.K."/>
            <person name="Henrissat B."/>
            <person name="Mortensen U.H."/>
            <person name="Larsen T.O."/>
            <person name="De vries R.P."/>
            <person name="Grigoriev I.V."/>
            <person name="Machida M."/>
            <person name="Baker S.E."/>
            <person name="Andersen M.R."/>
        </authorList>
    </citation>
    <scope>NUCLEOTIDE SEQUENCE [LARGE SCALE GENOMIC DNA]</scope>
    <source>
        <strain evidence="2 3">CBS 117618</strain>
    </source>
</reference>
<dbReference type="EMBL" id="ML734939">
    <property type="protein sequence ID" value="KAB8211131.1"/>
    <property type="molecule type" value="Genomic_DNA"/>
</dbReference>
<proteinExistence type="predicted"/>
<dbReference type="OMA" id="LMARHMF"/>
<dbReference type="Pfam" id="PF13374">
    <property type="entry name" value="TPR_10"/>
    <property type="match status" value="2"/>
</dbReference>
<dbReference type="Gene3D" id="1.25.40.10">
    <property type="entry name" value="Tetratricopeptide repeat domain"/>
    <property type="match status" value="2"/>
</dbReference>
<dbReference type="PANTHER" id="PTHR46082:SF11">
    <property type="entry name" value="AAA+ ATPASE DOMAIN-CONTAINING PROTEIN-RELATED"/>
    <property type="match status" value="1"/>
</dbReference>
<feature type="region of interest" description="Disordered" evidence="1">
    <location>
        <begin position="519"/>
        <end position="549"/>
    </location>
</feature>
<evidence type="ECO:0000313" key="3">
    <source>
        <dbReference type="Proteomes" id="UP000326532"/>
    </source>
</evidence>
<gene>
    <name evidence="2" type="ORF">BDV34DRAFT_235422</name>
</gene>
<accession>A0A5N6E0U0</accession>
<dbReference type="Pfam" id="PF13424">
    <property type="entry name" value="TPR_12"/>
    <property type="match status" value="2"/>
</dbReference>